<evidence type="ECO:0000313" key="3">
    <source>
        <dbReference type="Proteomes" id="UP000235786"/>
    </source>
</evidence>
<feature type="region of interest" description="Disordered" evidence="1">
    <location>
        <begin position="1"/>
        <end position="70"/>
    </location>
</feature>
<evidence type="ECO:0000256" key="1">
    <source>
        <dbReference type="SAM" id="MobiDB-lite"/>
    </source>
</evidence>
<dbReference type="STRING" id="1149755.A0A2J6RJV8"/>
<keyword evidence="2" id="KW-0808">Transferase</keyword>
<dbReference type="Gene3D" id="3.40.50.150">
    <property type="entry name" value="Vaccinia Virus protein VP39"/>
    <property type="match status" value="1"/>
</dbReference>
<dbReference type="PANTHER" id="PTHR43591">
    <property type="entry name" value="METHYLTRANSFERASE"/>
    <property type="match status" value="1"/>
</dbReference>
<sequence length="422" mass="46700">MASSSEAGPALSAAPGDKVQHLTKAEETSSTVEEPAAVTPSRGSEPTEPTAIRPTDPASEAAAPLSHHDSAEARSIPTVQKDGPSSHEQLGIEIAEAPSVAALSVDSGERDDDSALGDTSIYTTNTSARSSVYDFVLENGRTYHSYREGKYELPNDEREQDRLDLQHHLFLLTLDGQLYNAPIKDLPGGLHNALDIGTGTGIWAIDFASEFPSANVIGTDLSPIQPDLVPPNLHFEVDDAEDPWLFSNQFDYIHGRALAICFKSHMTVIKSAYNFTRPGGYFELQDCIVPFRCIDDSMKGTTLERWVDLIMQATQKIGKDWTRVRKYKEYLEEAGFEDVVEKKYEWPVGTWAKGKKEKLLGLWYREDLLSGLQGFTMALLTRALGMSTVEVELLLTGVREDIKSNKIHIYIPVRVVYGRKPL</sequence>
<dbReference type="GO" id="GO:0008168">
    <property type="term" value="F:methyltransferase activity"/>
    <property type="evidence" value="ECO:0007669"/>
    <property type="project" value="UniProtKB-KW"/>
</dbReference>
<evidence type="ECO:0000313" key="2">
    <source>
        <dbReference type="EMBL" id="PMD38814.1"/>
    </source>
</evidence>
<keyword evidence="2" id="KW-0489">Methyltransferase</keyword>
<dbReference type="OrthoDB" id="2013972at2759"/>
<gene>
    <name evidence="2" type="ORF">L207DRAFT_513297</name>
</gene>
<dbReference type="GO" id="GO:0032259">
    <property type="term" value="P:methylation"/>
    <property type="evidence" value="ECO:0007669"/>
    <property type="project" value="UniProtKB-KW"/>
</dbReference>
<dbReference type="AlphaFoldDB" id="A0A2J6RJV8"/>
<reference evidence="2 3" key="1">
    <citation type="submission" date="2016-04" db="EMBL/GenBank/DDBJ databases">
        <title>A degradative enzymes factory behind the ericoid mycorrhizal symbiosis.</title>
        <authorList>
            <consortium name="DOE Joint Genome Institute"/>
            <person name="Martino E."/>
            <person name="Morin E."/>
            <person name="Grelet G."/>
            <person name="Kuo A."/>
            <person name="Kohler A."/>
            <person name="Daghino S."/>
            <person name="Barry K."/>
            <person name="Choi C."/>
            <person name="Cichocki N."/>
            <person name="Clum A."/>
            <person name="Copeland A."/>
            <person name="Hainaut M."/>
            <person name="Haridas S."/>
            <person name="Labutti K."/>
            <person name="Lindquist E."/>
            <person name="Lipzen A."/>
            <person name="Khouja H.-R."/>
            <person name="Murat C."/>
            <person name="Ohm R."/>
            <person name="Olson A."/>
            <person name="Spatafora J."/>
            <person name="Veneault-Fourrey C."/>
            <person name="Henrissat B."/>
            <person name="Grigoriev I."/>
            <person name="Martin F."/>
            <person name="Perotto S."/>
        </authorList>
    </citation>
    <scope>NUCLEOTIDE SEQUENCE [LARGE SCALE GENOMIC DNA]</scope>
    <source>
        <strain evidence="2 3">F</strain>
    </source>
</reference>
<dbReference type="InterPro" id="IPR029063">
    <property type="entry name" value="SAM-dependent_MTases_sf"/>
</dbReference>
<protein>
    <submittedName>
        <fullName evidence="2">S-adenosyl-L-methionine-dependent methyltransferase</fullName>
    </submittedName>
</protein>
<dbReference type="EMBL" id="KZ613947">
    <property type="protein sequence ID" value="PMD38814.1"/>
    <property type="molecule type" value="Genomic_DNA"/>
</dbReference>
<proteinExistence type="predicted"/>
<dbReference type="CDD" id="cd02440">
    <property type="entry name" value="AdoMet_MTases"/>
    <property type="match status" value="1"/>
</dbReference>
<organism evidence="2 3">
    <name type="scientific">Hyaloscypha variabilis (strain UAMH 11265 / GT02V1 / F)</name>
    <name type="common">Meliniomyces variabilis</name>
    <dbReference type="NCBI Taxonomy" id="1149755"/>
    <lineage>
        <taxon>Eukaryota</taxon>
        <taxon>Fungi</taxon>
        <taxon>Dikarya</taxon>
        <taxon>Ascomycota</taxon>
        <taxon>Pezizomycotina</taxon>
        <taxon>Leotiomycetes</taxon>
        <taxon>Helotiales</taxon>
        <taxon>Hyaloscyphaceae</taxon>
        <taxon>Hyaloscypha</taxon>
        <taxon>Hyaloscypha variabilis</taxon>
    </lineage>
</organism>
<dbReference type="Pfam" id="PF13489">
    <property type="entry name" value="Methyltransf_23"/>
    <property type="match status" value="1"/>
</dbReference>
<dbReference type="SUPFAM" id="SSF53335">
    <property type="entry name" value="S-adenosyl-L-methionine-dependent methyltransferases"/>
    <property type="match status" value="1"/>
</dbReference>
<dbReference type="PANTHER" id="PTHR43591:SF102">
    <property type="entry name" value="S-ADENOSYL-L-METHIONINE-DEPENDENT METHYLTRANSFERASE"/>
    <property type="match status" value="1"/>
</dbReference>
<accession>A0A2J6RJV8</accession>
<keyword evidence="3" id="KW-1185">Reference proteome</keyword>
<feature type="compositionally biased region" description="Basic and acidic residues" evidence="1">
    <location>
        <begin position="18"/>
        <end position="27"/>
    </location>
</feature>
<name>A0A2J6RJV8_HYAVF</name>
<dbReference type="Proteomes" id="UP000235786">
    <property type="component" value="Unassembled WGS sequence"/>
</dbReference>